<dbReference type="GO" id="GO:0060255">
    <property type="term" value="P:regulation of macromolecule metabolic process"/>
    <property type="evidence" value="ECO:0007669"/>
    <property type="project" value="UniProtKB-ARBA"/>
</dbReference>
<dbReference type="Pfam" id="PF00639">
    <property type="entry name" value="Rotamase"/>
    <property type="match status" value="1"/>
</dbReference>
<dbReference type="SUPFAM" id="SSF51045">
    <property type="entry name" value="WW domain"/>
    <property type="match status" value="1"/>
</dbReference>
<dbReference type="GO" id="GO:0003755">
    <property type="term" value="F:peptidyl-prolyl cis-trans isomerase activity"/>
    <property type="evidence" value="ECO:0007669"/>
    <property type="project" value="UniProtKB-UniRule"/>
</dbReference>
<dbReference type="AlphaFoldDB" id="A0A367KAB1"/>
<evidence type="ECO:0000256" key="5">
    <source>
        <dbReference type="RuleBase" id="RU363014"/>
    </source>
</evidence>
<dbReference type="GO" id="GO:0080090">
    <property type="term" value="P:regulation of primary metabolic process"/>
    <property type="evidence" value="ECO:0007669"/>
    <property type="project" value="UniProtKB-ARBA"/>
</dbReference>
<dbReference type="InterPro" id="IPR046357">
    <property type="entry name" value="PPIase_dom_sf"/>
</dbReference>
<comment type="caution">
    <text evidence="8">The sequence shown here is derived from an EMBL/GenBank/DDBJ whole genome shotgun (WGS) entry which is preliminary data.</text>
</comment>
<dbReference type="PROSITE" id="PS50020">
    <property type="entry name" value="WW_DOMAIN_2"/>
    <property type="match status" value="1"/>
</dbReference>
<dbReference type="OrthoDB" id="2530521at2759"/>
<keyword evidence="2 4" id="KW-0697">Rotamase</keyword>
<dbReference type="Pfam" id="PF00397">
    <property type="entry name" value="WW"/>
    <property type="match status" value="1"/>
</dbReference>
<dbReference type="STRING" id="86630.A0A367KAB1"/>
<proteinExistence type="predicted"/>
<evidence type="ECO:0000256" key="2">
    <source>
        <dbReference type="ARBA" id="ARBA00023110"/>
    </source>
</evidence>
<feature type="domain" description="PpiC" evidence="7">
    <location>
        <begin position="65"/>
        <end position="176"/>
    </location>
</feature>
<accession>A0A367KAB1</accession>
<evidence type="ECO:0000259" key="7">
    <source>
        <dbReference type="PROSITE" id="PS50198"/>
    </source>
</evidence>
<dbReference type="Gene3D" id="3.10.50.40">
    <property type="match status" value="1"/>
</dbReference>
<keyword evidence="9" id="KW-1185">Reference proteome</keyword>
<evidence type="ECO:0000313" key="9">
    <source>
        <dbReference type="Proteomes" id="UP000252139"/>
    </source>
</evidence>
<protein>
    <recommendedName>
        <fullName evidence="5">Peptidyl-prolyl cis-trans isomerase</fullName>
        <ecNumber evidence="5">5.2.1.8</ecNumber>
    </recommendedName>
</protein>
<keyword evidence="3 4" id="KW-0413">Isomerase</keyword>
<dbReference type="SUPFAM" id="SSF54534">
    <property type="entry name" value="FKBP-like"/>
    <property type="match status" value="1"/>
</dbReference>
<dbReference type="PANTHER" id="PTHR10657:SF4">
    <property type="entry name" value="PEPTIDYL-PROLYL CIS-TRANS ISOMERASE-RELATED"/>
    <property type="match status" value="1"/>
</dbReference>
<feature type="domain" description="WW" evidence="6">
    <location>
        <begin position="27"/>
        <end position="61"/>
    </location>
</feature>
<sequence>MMHVEDEFTLAQALGLFEQMFANFEKLDLPENWVVRHSRTYNKDYYYNTVTKESRWDAPVLQGDPERIRASHLLIKSRESRRPSSWREERITRTKEEALQILTEFQRKIESGEETLSALATNFSDCSSAKRGGDLGYFERNQMQKPFEEAAFSLQVGELSKPVWTDSGVHLILRTA</sequence>
<evidence type="ECO:0000256" key="1">
    <source>
        <dbReference type="ARBA" id="ARBA00000971"/>
    </source>
</evidence>
<dbReference type="EMBL" id="PJQL01000149">
    <property type="protein sequence ID" value="RCH99069.1"/>
    <property type="molecule type" value="Genomic_DNA"/>
</dbReference>
<dbReference type="InterPro" id="IPR000297">
    <property type="entry name" value="PPIase_PpiC"/>
</dbReference>
<organism evidence="8 9">
    <name type="scientific">Rhizopus azygosporus</name>
    <name type="common">Rhizopus microsporus var. azygosporus</name>
    <dbReference type="NCBI Taxonomy" id="86630"/>
    <lineage>
        <taxon>Eukaryota</taxon>
        <taxon>Fungi</taxon>
        <taxon>Fungi incertae sedis</taxon>
        <taxon>Mucoromycota</taxon>
        <taxon>Mucoromycotina</taxon>
        <taxon>Mucoromycetes</taxon>
        <taxon>Mucorales</taxon>
        <taxon>Mucorineae</taxon>
        <taxon>Rhizopodaceae</taxon>
        <taxon>Rhizopus</taxon>
    </lineage>
</organism>
<dbReference type="InterPro" id="IPR001202">
    <property type="entry name" value="WW_dom"/>
</dbReference>
<dbReference type="EC" id="5.2.1.8" evidence="5"/>
<evidence type="ECO:0000256" key="3">
    <source>
        <dbReference type="ARBA" id="ARBA00023235"/>
    </source>
</evidence>
<dbReference type="Proteomes" id="UP000252139">
    <property type="component" value="Unassembled WGS sequence"/>
</dbReference>
<dbReference type="Gene3D" id="2.20.70.10">
    <property type="match status" value="1"/>
</dbReference>
<dbReference type="GO" id="GO:0005634">
    <property type="term" value="C:nucleus"/>
    <property type="evidence" value="ECO:0007669"/>
    <property type="project" value="TreeGrafter"/>
</dbReference>
<dbReference type="PANTHER" id="PTHR10657">
    <property type="entry name" value="PEPTIDYL-PROLYL CIS-TRANS ISOMERASE"/>
    <property type="match status" value="1"/>
</dbReference>
<gene>
    <name evidence="8" type="primary">PIN1_2</name>
    <name evidence="8" type="ORF">CU097_014922</name>
</gene>
<dbReference type="CDD" id="cd00201">
    <property type="entry name" value="WW"/>
    <property type="match status" value="1"/>
</dbReference>
<dbReference type="FunFam" id="3.10.50.40:FF:000010">
    <property type="entry name" value="Peptidyl-prolyl cis-trans isomerase Pin1"/>
    <property type="match status" value="1"/>
</dbReference>
<name>A0A367KAB1_RHIAZ</name>
<evidence type="ECO:0000259" key="6">
    <source>
        <dbReference type="PROSITE" id="PS50020"/>
    </source>
</evidence>
<dbReference type="InterPro" id="IPR036020">
    <property type="entry name" value="WW_dom_sf"/>
</dbReference>
<dbReference type="SMART" id="SM00456">
    <property type="entry name" value="WW"/>
    <property type="match status" value="1"/>
</dbReference>
<dbReference type="GO" id="GO:0005829">
    <property type="term" value="C:cytosol"/>
    <property type="evidence" value="ECO:0007669"/>
    <property type="project" value="TreeGrafter"/>
</dbReference>
<dbReference type="InterPro" id="IPR051370">
    <property type="entry name" value="PPIase_Pin1"/>
</dbReference>
<comment type="catalytic activity">
    <reaction evidence="1 5">
        <text>[protein]-peptidylproline (omega=180) = [protein]-peptidylproline (omega=0)</text>
        <dbReference type="Rhea" id="RHEA:16237"/>
        <dbReference type="Rhea" id="RHEA-COMP:10747"/>
        <dbReference type="Rhea" id="RHEA-COMP:10748"/>
        <dbReference type="ChEBI" id="CHEBI:83833"/>
        <dbReference type="ChEBI" id="CHEBI:83834"/>
        <dbReference type="EC" id="5.2.1.8"/>
    </reaction>
</comment>
<dbReference type="PROSITE" id="PS50198">
    <property type="entry name" value="PPIC_PPIASE_2"/>
    <property type="match status" value="1"/>
</dbReference>
<evidence type="ECO:0000256" key="4">
    <source>
        <dbReference type="PROSITE-ProRule" id="PRU00278"/>
    </source>
</evidence>
<evidence type="ECO:0000313" key="8">
    <source>
        <dbReference type="EMBL" id="RCH99069.1"/>
    </source>
</evidence>
<reference evidence="8 9" key="1">
    <citation type="journal article" date="2018" name="G3 (Bethesda)">
        <title>Phylogenetic and Phylogenomic Definition of Rhizopus Species.</title>
        <authorList>
            <person name="Gryganskyi A.P."/>
            <person name="Golan J."/>
            <person name="Dolatabadi S."/>
            <person name="Mondo S."/>
            <person name="Robb S."/>
            <person name="Idnurm A."/>
            <person name="Muszewska A."/>
            <person name="Steczkiewicz K."/>
            <person name="Masonjones S."/>
            <person name="Liao H.L."/>
            <person name="Gajdeczka M.T."/>
            <person name="Anike F."/>
            <person name="Vuek A."/>
            <person name="Anishchenko I.M."/>
            <person name="Voigt K."/>
            <person name="de Hoog G.S."/>
            <person name="Smith M.E."/>
            <person name="Heitman J."/>
            <person name="Vilgalys R."/>
            <person name="Stajich J.E."/>
        </authorList>
    </citation>
    <scope>NUCLEOTIDE SEQUENCE [LARGE SCALE GENOMIC DNA]</scope>
    <source>
        <strain evidence="8 9">CBS 357.93</strain>
    </source>
</reference>